<protein>
    <submittedName>
        <fullName evidence="1">Uncharacterized protein</fullName>
    </submittedName>
</protein>
<comment type="caution">
    <text evidence="1">The sequence shown here is derived from an EMBL/GenBank/DDBJ whole genome shotgun (WGS) entry which is preliminary data.</text>
</comment>
<dbReference type="Proteomes" id="UP000094893">
    <property type="component" value="Unassembled WGS sequence"/>
</dbReference>
<organism evidence="1 2">
    <name type="scientific">Acidithiobacillus thiooxidans</name>
    <name type="common">Thiobacillus thiooxidans</name>
    <dbReference type="NCBI Taxonomy" id="930"/>
    <lineage>
        <taxon>Bacteria</taxon>
        <taxon>Pseudomonadati</taxon>
        <taxon>Pseudomonadota</taxon>
        <taxon>Acidithiobacillia</taxon>
        <taxon>Acidithiobacillales</taxon>
        <taxon>Acidithiobacillaceae</taxon>
        <taxon>Acidithiobacillus</taxon>
    </lineage>
</organism>
<dbReference type="AlphaFoldDB" id="A0A1C2I765"/>
<evidence type="ECO:0000313" key="2">
    <source>
        <dbReference type="Proteomes" id="UP000094893"/>
    </source>
</evidence>
<reference evidence="1 2" key="1">
    <citation type="journal article" date="2016" name="Int. J. Mol. Sci.">
        <title>Comparative genomics of the extreme acidophile Acidithiobacillus thiooxidans reveals intraspecific divergence and niche adaptation.</title>
        <authorList>
            <person name="Zhang X."/>
            <person name="Feng X."/>
            <person name="Tao J."/>
            <person name="Ma L."/>
            <person name="Xiao Y."/>
            <person name="Liang Y."/>
            <person name="Liu X."/>
            <person name="Yin H."/>
        </authorList>
    </citation>
    <scope>NUCLEOTIDE SEQUENCE [LARGE SCALE GENOMIC DNA]</scope>
    <source>
        <strain evidence="1 2">A02</strain>
    </source>
</reference>
<evidence type="ECO:0000313" key="1">
    <source>
        <dbReference type="EMBL" id="OCX71839.1"/>
    </source>
</evidence>
<accession>A0A1C2I765</accession>
<name>A0A1C2I765_ACITH</name>
<proteinExistence type="predicted"/>
<gene>
    <name evidence="1" type="ORF">A6P07_11255</name>
</gene>
<dbReference type="EMBL" id="LWSA01000156">
    <property type="protein sequence ID" value="OCX71839.1"/>
    <property type="molecule type" value="Genomic_DNA"/>
</dbReference>
<sequence length="84" mass="9611">MQKVVNLKSYDAQADRDLIATVLLDAVEQSFKPHEHKARRWLKTIYAESLLILLDISPSSALHHLAKKWQKIDADAPTPGQWLH</sequence>